<dbReference type="EMBL" id="JAWDGP010006429">
    <property type="protein sequence ID" value="KAK3741316.1"/>
    <property type="molecule type" value="Genomic_DNA"/>
</dbReference>
<proteinExistence type="predicted"/>
<dbReference type="Proteomes" id="UP001283361">
    <property type="component" value="Unassembled WGS sequence"/>
</dbReference>
<evidence type="ECO:0000313" key="2">
    <source>
        <dbReference type="EMBL" id="KAK3741316.1"/>
    </source>
</evidence>
<keyword evidence="3" id="KW-1185">Reference proteome</keyword>
<protein>
    <submittedName>
        <fullName evidence="2">Uncharacterized protein</fullName>
    </submittedName>
</protein>
<evidence type="ECO:0000256" key="1">
    <source>
        <dbReference type="SAM" id="MobiDB-lite"/>
    </source>
</evidence>
<sequence length="75" mass="8316">MINLRPPLGVSTQEADTWSPPPRAQPNSENLNSNKFSSRLTESPNTSGGQVREVKLMCCKRFPGICVLWARITSD</sequence>
<feature type="compositionally biased region" description="Polar residues" evidence="1">
    <location>
        <begin position="25"/>
        <end position="49"/>
    </location>
</feature>
<reference evidence="2" key="1">
    <citation type="journal article" date="2023" name="G3 (Bethesda)">
        <title>A reference genome for the long-term kleptoplast-retaining sea slug Elysia crispata morphotype clarki.</title>
        <authorList>
            <person name="Eastman K.E."/>
            <person name="Pendleton A.L."/>
            <person name="Shaikh M.A."/>
            <person name="Suttiyut T."/>
            <person name="Ogas R."/>
            <person name="Tomko P."/>
            <person name="Gavelis G."/>
            <person name="Widhalm J.R."/>
            <person name="Wisecaver J.H."/>
        </authorList>
    </citation>
    <scope>NUCLEOTIDE SEQUENCE</scope>
    <source>
        <strain evidence="2">ECLA1</strain>
    </source>
</reference>
<dbReference type="AlphaFoldDB" id="A0AAE1CX53"/>
<organism evidence="2 3">
    <name type="scientific">Elysia crispata</name>
    <name type="common">lettuce slug</name>
    <dbReference type="NCBI Taxonomy" id="231223"/>
    <lineage>
        <taxon>Eukaryota</taxon>
        <taxon>Metazoa</taxon>
        <taxon>Spiralia</taxon>
        <taxon>Lophotrochozoa</taxon>
        <taxon>Mollusca</taxon>
        <taxon>Gastropoda</taxon>
        <taxon>Heterobranchia</taxon>
        <taxon>Euthyneura</taxon>
        <taxon>Panpulmonata</taxon>
        <taxon>Sacoglossa</taxon>
        <taxon>Placobranchoidea</taxon>
        <taxon>Plakobranchidae</taxon>
        <taxon>Elysia</taxon>
    </lineage>
</organism>
<comment type="caution">
    <text evidence="2">The sequence shown here is derived from an EMBL/GenBank/DDBJ whole genome shotgun (WGS) entry which is preliminary data.</text>
</comment>
<evidence type="ECO:0000313" key="3">
    <source>
        <dbReference type="Proteomes" id="UP001283361"/>
    </source>
</evidence>
<name>A0AAE1CX53_9GAST</name>
<gene>
    <name evidence="2" type="ORF">RRG08_034361</name>
</gene>
<accession>A0AAE1CX53</accession>
<feature type="region of interest" description="Disordered" evidence="1">
    <location>
        <begin position="1"/>
        <end position="50"/>
    </location>
</feature>